<sequence>MPVASTTPATHKDSTPHCFCFKPAATLQTEDVGIVYECHYTDLDLWLHLAHDPLPQALSSPARAPSFPQYRQSPRSPSPQQRTASASAPEVCSSHSSPSLSSNKDKKRPAIQDIVNALTILVEGTKNDLPPYWGGQRNKSAVASSEPALGDYGHGEGGKNTRGSLKQGTTMISRSPPATKKRRRVICGFHMHGEDWQAFKPLIWNAELTCEDGLLDCKKDELECESIYARRHHEMVLRHPRLHGTFLRKAHDSVCYAHLATVGRWVNWEREILHGRTSPAGGAPVCFCGTRMRLSSTPQHESGIRVDYFCALRLDDSRRGCSRVMDAAKWVSWQSEYPIHPLVLTSRDEWDSRLETEGRDGTSKLDCAEDNGSVASWGPSERTERRRIHQQDLDHSESGIMEWAAPLYSNLRRKQGDSGDRSPPQEVVEDEDDAGDTEDDDEDSEAHCDLEESYVGTPSTEPFRPRMLVLPGGLVDTGGRIEHKSRRFASESRRLWPESLEVSRLKQLQDTYAILVDRLCQLNQSLAPARIRAEKSFQSVEVRLMTWQGSTGRLREYAAALRVDGCDNPTLRCRLCKEGTLSKANKPCFHLAMCDRCIREHPKCVVCHSTIDSSQRIFWG</sequence>
<evidence type="ECO:0008006" key="4">
    <source>
        <dbReference type="Google" id="ProtNLM"/>
    </source>
</evidence>
<feature type="region of interest" description="Disordered" evidence="1">
    <location>
        <begin position="412"/>
        <end position="466"/>
    </location>
</feature>
<protein>
    <recommendedName>
        <fullName evidence="4">RING-type domain-containing protein</fullName>
    </recommendedName>
</protein>
<dbReference type="Proteomes" id="UP000738359">
    <property type="component" value="Unassembled WGS sequence"/>
</dbReference>
<reference evidence="2" key="1">
    <citation type="journal article" date="2020" name="Fungal Divers.">
        <title>Resolving the Mortierellaceae phylogeny through synthesis of multi-gene phylogenetics and phylogenomics.</title>
        <authorList>
            <person name="Vandepol N."/>
            <person name="Liber J."/>
            <person name="Desiro A."/>
            <person name="Na H."/>
            <person name="Kennedy M."/>
            <person name="Barry K."/>
            <person name="Grigoriev I.V."/>
            <person name="Miller A.N."/>
            <person name="O'Donnell K."/>
            <person name="Stajich J.E."/>
            <person name="Bonito G."/>
        </authorList>
    </citation>
    <scope>NUCLEOTIDE SEQUENCE</scope>
    <source>
        <strain evidence="2">CK1249</strain>
    </source>
</reference>
<dbReference type="Gene3D" id="3.30.40.10">
    <property type="entry name" value="Zinc/RING finger domain, C3HC4 (zinc finger)"/>
    <property type="match status" value="1"/>
</dbReference>
<dbReference type="OrthoDB" id="2422716at2759"/>
<keyword evidence="3" id="KW-1185">Reference proteome</keyword>
<evidence type="ECO:0000313" key="3">
    <source>
        <dbReference type="Proteomes" id="UP000738359"/>
    </source>
</evidence>
<evidence type="ECO:0000313" key="2">
    <source>
        <dbReference type="EMBL" id="KAF9967040.1"/>
    </source>
</evidence>
<feature type="compositionally biased region" description="Acidic residues" evidence="1">
    <location>
        <begin position="427"/>
        <end position="444"/>
    </location>
</feature>
<feature type="region of interest" description="Disordered" evidence="1">
    <location>
        <begin position="129"/>
        <end position="179"/>
    </location>
</feature>
<gene>
    <name evidence="2" type="ORF">BGZ70_000329</name>
</gene>
<evidence type="ECO:0000256" key="1">
    <source>
        <dbReference type="SAM" id="MobiDB-lite"/>
    </source>
</evidence>
<dbReference type="EMBL" id="JAAAHY010000106">
    <property type="protein sequence ID" value="KAF9967040.1"/>
    <property type="molecule type" value="Genomic_DNA"/>
</dbReference>
<feature type="region of interest" description="Disordered" evidence="1">
    <location>
        <begin position="354"/>
        <end position="393"/>
    </location>
</feature>
<organism evidence="2 3">
    <name type="scientific">Mortierella alpina</name>
    <name type="common">Oleaginous fungus</name>
    <name type="synonym">Mortierella renispora</name>
    <dbReference type="NCBI Taxonomy" id="64518"/>
    <lineage>
        <taxon>Eukaryota</taxon>
        <taxon>Fungi</taxon>
        <taxon>Fungi incertae sedis</taxon>
        <taxon>Mucoromycota</taxon>
        <taxon>Mortierellomycotina</taxon>
        <taxon>Mortierellomycetes</taxon>
        <taxon>Mortierellales</taxon>
        <taxon>Mortierellaceae</taxon>
        <taxon>Mortierella</taxon>
    </lineage>
</organism>
<feature type="compositionally biased region" description="Basic and acidic residues" evidence="1">
    <location>
        <begin position="354"/>
        <end position="367"/>
    </location>
</feature>
<feature type="compositionally biased region" description="Basic and acidic residues" evidence="1">
    <location>
        <begin position="381"/>
        <end position="393"/>
    </location>
</feature>
<feature type="compositionally biased region" description="Low complexity" evidence="1">
    <location>
        <begin position="65"/>
        <end position="102"/>
    </location>
</feature>
<proteinExistence type="predicted"/>
<dbReference type="InterPro" id="IPR013083">
    <property type="entry name" value="Znf_RING/FYVE/PHD"/>
</dbReference>
<dbReference type="AlphaFoldDB" id="A0A9P6JCR3"/>
<name>A0A9P6JCR3_MORAP</name>
<comment type="caution">
    <text evidence="2">The sequence shown here is derived from an EMBL/GenBank/DDBJ whole genome shotgun (WGS) entry which is preliminary data.</text>
</comment>
<feature type="compositionally biased region" description="Polar residues" evidence="1">
    <location>
        <begin position="161"/>
        <end position="173"/>
    </location>
</feature>
<feature type="region of interest" description="Disordered" evidence="1">
    <location>
        <begin position="59"/>
        <end position="108"/>
    </location>
</feature>
<accession>A0A9P6JCR3</accession>